<organism evidence="7 8">
    <name type="scientific">Talaromyces rugulosus</name>
    <name type="common">Penicillium rugulosum</name>
    <dbReference type="NCBI Taxonomy" id="121627"/>
    <lineage>
        <taxon>Eukaryota</taxon>
        <taxon>Fungi</taxon>
        <taxon>Dikarya</taxon>
        <taxon>Ascomycota</taxon>
        <taxon>Pezizomycotina</taxon>
        <taxon>Eurotiomycetes</taxon>
        <taxon>Eurotiomycetidae</taxon>
        <taxon>Eurotiales</taxon>
        <taxon>Trichocomaceae</taxon>
        <taxon>Talaromyces</taxon>
        <taxon>Talaromyces sect. Islandici</taxon>
    </lineage>
</organism>
<evidence type="ECO:0000256" key="2">
    <source>
        <dbReference type="ARBA" id="ARBA00022692"/>
    </source>
</evidence>
<dbReference type="AlphaFoldDB" id="A0A7H8RAU4"/>
<keyword evidence="8" id="KW-1185">Reference proteome</keyword>
<evidence type="ECO:0000313" key="7">
    <source>
        <dbReference type="EMBL" id="QKX63554.1"/>
    </source>
</evidence>
<accession>A0A7H8RAU4</accession>
<dbReference type="Pfam" id="PF01284">
    <property type="entry name" value="MARVEL"/>
    <property type="match status" value="1"/>
</dbReference>
<dbReference type="InterPro" id="IPR008253">
    <property type="entry name" value="Marvel"/>
</dbReference>
<evidence type="ECO:0000256" key="1">
    <source>
        <dbReference type="ARBA" id="ARBA00004141"/>
    </source>
</evidence>
<evidence type="ECO:0000256" key="5">
    <source>
        <dbReference type="SAM" id="Phobius"/>
    </source>
</evidence>
<gene>
    <name evidence="7" type="ORF">TRUGW13939_10725</name>
</gene>
<feature type="transmembrane region" description="Helical" evidence="5">
    <location>
        <begin position="123"/>
        <end position="144"/>
    </location>
</feature>
<keyword evidence="2 5" id="KW-0812">Transmembrane</keyword>
<keyword evidence="3 5" id="KW-1133">Transmembrane helix</keyword>
<feature type="transmembrane region" description="Helical" evidence="5">
    <location>
        <begin position="72"/>
        <end position="92"/>
    </location>
</feature>
<dbReference type="GO" id="GO:0016020">
    <property type="term" value="C:membrane"/>
    <property type="evidence" value="ECO:0007669"/>
    <property type="project" value="UniProtKB-SubCell"/>
</dbReference>
<reference evidence="8" key="1">
    <citation type="submission" date="2020-06" db="EMBL/GenBank/DDBJ databases">
        <title>A chromosome-scale genome assembly of Talaromyces rugulosus W13939.</title>
        <authorList>
            <person name="Wang B."/>
            <person name="Guo L."/>
            <person name="Ye K."/>
            <person name="Wang L."/>
        </authorList>
    </citation>
    <scope>NUCLEOTIDE SEQUENCE [LARGE SCALE GENOMIC DNA]</scope>
    <source>
        <strain evidence="8">W13939</strain>
    </source>
</reference>
<comment type="subcellular location">
    <subcellularLocation>
        <location evidence="1">Membrane</location>
        <topology evidence="1">Multi-pass membrane protein</topology>
    </subcellularLocation>
</comment>
<proteinExistence type="predicted"/>
<evidence type="ECO:0000259" key="6">
    <source>
        <dbReference type="Pfam" id="PF01284"/>
    </source>
</evidence>
<dbReference type="PANTHER" id="PTHR39608:SF1">
    <property type="entry name" value="INTEGRAL MEMBRANE PROTEIN (AFU_ORTHOLOGUE AFUA_5G08640)"/>
    <property type="match status" value="1"/>
</dbReference>
<dbReference type="KEGG" id="trg:TRUGW13939_10725"/>
<evidence type="ECO:0000313" key="8">
    <source>
        <dbReference type="Proteomes" id="UP000509510"/>
    </source>
</evidence>
<feature type="transmembrane region" description="Helical" evidence="5">
    <location>
        <begin position="7"/>
        <end position="27"/>
    </location>
</feature>
<dbReference type="PANTHER" id="PTHR39608">
    <property type="entry name" value="INTEGRAL MEMBRANE PROTEIN (AFU_ORTHOLOGUE AFUA_5G08640)"/>
    <property type="match status" value="1"/>
</dbReference>
<dbReference type="GeneID" id="55998204"/>
<dbReference type="Proteomes" id="UP000509510">
    <property type="component" value="Chromosome VI"/>
</dbReference>
<evidence type="ECO:0000256" key="4">
    <source>
        <dbReference type="ARBA" id="ARBA00023136"/>
    </source>
</evidence>
<feature type="transmembrane region" description="Helical" evidence="5">
    <location>
        <begin position="47"/>
        <end position="65"/>
    </location>
</feature>
<name>A0A7H8RAU4_TALRU</name>
<keyword evidence="4 5" id="KW-0472">Membrane</keyword>
<feature type="domain" description="MARVEL" evidence="6">
    <location>
        <begin position="8"/>
        <end position="137"/>
    </location>
</feature>
<dbReference type="EMBL" id="CP055903">
    <property type="protein sequence ID" value="QKX63554.1"/>
    <property type="molecule type" value="Genomic_DNA"/>
</dbReference>
<protein>
    <recommendedName>
        <fullName evidence="6">MARVEL domain-containing protein</fullName>
    </recommendedName>
</protein>
<dbReference type="OrthoDB" id="4074965at2759"/>
<sequence length="160" mass="17837">MPVISRLFSVVLRIAELAFAAVVAGIIGHYLHLQANGDGDPWKGREIYTEVIAALSLLLGLLWLIPTAHTFFIWPLDVVISLCWFAAFGLLVDAVDDSSCGSVFDWGGLFHDNFCSRWKAAEAFSFLSAIIWLVSGVLGIYFVWRVDRSRSGYVYGRYNV</sequence>
<evidence type="ECO:0000256" key="3">
    <source>
        <dbReference type="ARBA" id="ARBA00022989"/>
    </source>
</evidence>
<dbReference type="RefSeq" id="XP_035349728.1">
    <property type="nucleotide sequence ID" value="XM_035493835.1"/>
</dbReference>